<organism evidence="2 3">
    <name type="scientific">Parasphingopyxis marina</name>
    <dbReference type="NCBI Taxonomy" id="2761622"/>
    <lineage>
        <taxon>Bacteria</taxon>
        <taxon>Pseudomonadati</taxon>
        <taxon>Pseudomonadota</taxon>
        <taxon>Alphaproteobacteria</taxon>
        <taxon>Sphingomonadales</taxon>
        <taxon>Sphingomonadaceae</taxon>
        <taxon>Parasphingopyxis</taxon>
    </lineage>
</organism>
<protein>
    <submittedName>
        <fullName evidence="2">Uncharacterized protein</fullName>
    </submittedName>
</protein>
<proteinExistence type="predicted"/>
<name>A0A842I188_9SPHN</name>
<feature type="transmembrane region" description="Helical" evidence="1">
    <location>
        <begin position="119"/>
        <end position="139"/>
    </location>
</feature>
<keyword evidence="1" id="KW-1133">Transmembrane helix</keyword>
<dbReference type="Proteomes" id="UP000564378">
    <property type="component" value="Unassembled WGS sequence"/>
</dbReference>
<sequence length="141" mass="15035">MAVHKSLAEIEAQGAKVAPQFRSNHAERPWELHPALFVATGGAYVAFLALLGSVTMSEGLVMPFAIFFVFLAAFFGVPIMFARVAPRGEGRFQSWSEFLSEGIDTASGRLTGRSAAAQVLVVPAMLVGWAAFVAVFVSATQ</sequence>
<feature type="transmembrane region" description="Helical" evidence="1">
    <location>
        <begin position="60"/>
        <end position="82"/>
    </location>
</feature>
<dbReference type="AlphaFoldDB" id="A0A842I188"/>
<keyword evidence="3" id="KW-1185">Reference proteome</keyword>
<gene>
    <name evidence="2" type="ORF">H6P80_12625</name>
</gene>
<comment type="caution">
    <text evidence="2">The sequence shown here is derived from an EMBL/GenBank/DDBJ whole genome shotgun (WGS) entry which is preliminary data.</text>
</comment>
<reference evidence="2 3" key="1">
    <citation type="submission" date="2020-08" db="EMBL/GenBank/DDBJ databases">
        <title>Draft genome sequence of Parasphingopyxis sp. GrpM-11.</title>
        <authorList>
            <person name="Oh J."/>
            <person name="Roh D.-H."/>
        </authorList>
    </citation>
    <scope>NUCLEOTIDE SEQUENCE [LARGE SCALE GENOMIC DNA]</scope>
    <source>
        <strain evidence="2 3">GrpM-11</strain>
    </source>
</reference>
<feature type="transmembrane region" description="Helical" evidence="1">
    <location>
        <begin position="32"/>
        <end position="54"/>
    </location>
</feature>
<keyword evidence="1" id="KW-0812">Transmembrane</keyword>
<evidence type="ECO:0000313" key="2">
    <source>
        <dbReference type="EMBL" id="MBC2778463.1"/>
    </source>
</evidence>
<dbReference type="RefSeq" id="WP_185801717.1">
    <property type="nucleotide sequence ID" value="NZ_JACJVJ010000002.1"/>
</dbReference>
<dbReference type="EMBL" id="JACJVJ010000002">
    <property type="protein sequence ID" value="MBC2778463.1"/>
    <property type="molecule type" value="Genomic_DNA"/>
</dbReference>
<evidence type="ECO:0000313" key="3">
    <source>
        <dbReference type="Proteomes" id="UP000564378"/>
    </source>
</evidence>
<accession>A0A842I188</accession>
<evidence type="ECO:0000256" key="1">
    <source>
        <dbReference type="SAM" id="Phobius"/>
    </source>
</evidence>
<keyword evidence="1" id="KW-0472">Membrane</keyword>